<dbReference type="AlphaFoldDB" id="J3TWH0"/>
<keyword evidence="3" id="KW-0808">Transferase</keyword>
<dbReference type="Proteomes" id="UP000003935">
    <property type="component" value="Chromosome"/>
</dbReference>
<proteinExistence type="inferred from homology"/>
<dbReference type="RefSeq" id="WP_014887569.1">
    <property type="nucleotide sequence ID" value="NC_018418.1"/>
</dbReference>
<dbReference type="InterPro" id="IPR000120">
    <property type="entry name" value="Amidase"/>
</dbReference>
<evidence type="ECO:0000313" key="3">
    <source>
        <dbReference type="EMBL" id="AFP84270.1"/>
    </source>
</evidence>
<dbReference type="PANTHER" id="PTHR11895:SF7">
    <property type="entry name" value="GLUTAMYL-TRNA(GLN) AMIDOTRANSFERASE SUBUNIT A, MITOCHONDRIAL"/>
    <property type="match status" value="1"/>
</dbReference>
<evidence type="ECO:0000256" key="1">
    <source>
        <dbReference type="ARBA" id="ARBA00009199"/>
    </source>
</evidence>
<organism evidence="3 4">
    <name type="scientific">Candidatus Carsonella ruddii PC isolate NHV</name>
    <dbReference type="NCBI Taxonomy" id="1202540"/>
    <lineage>
        <taxon>Bacteria</taxon>
        <taxon>Pseudomonadati</taxon>
        <taxon>Pseudomonadota</taxon>
        <taxon>Gammaproteobacteria</taxon>
        <taxon>Oceanospirillales</taxon>
        <taxon>Halomonadaceae</taxon>
        <taxon>Zymobacter group</taxon>
        <taxon>Candidatus Carsonella</taxon>
    </lineage>
</organism>
<dbReference type="PATRIC" id="fig|1202540.3.peg.45"/>
<dbReference type="InterPro" id="IPR036928">
    <property type="entry name" value="AS_sf"/>
</dbReference>
<dbReference type="OrthoDB" id="8872210at2"/>
<dbReference type="EMBL" id="CP003545">
    <property type="protein sequence ID" value="AFP84270.1"/>
    <property type="molecule type" value="Genomic_DNA"/>
</dbReference>
<dbReference type="Gene3D" id="3.90.1300.10">
    <property type="entry name" value="Amidase signature (AS) domain"/>
    <property type="match status" value="1"/>
</dbReference>
<protein>
    <submittedName>
        <fullName evidence="3">Aspartyl/glutamyl-tRNA amidotransferase A subunit</fullName>
    </submittedName>
</protein>
<comment type="similarity">
    <text evidence="1">Belongs to the amidase family.</text>
</comment>
<name>J3TWH0_CARRU</name>
<dbReference type="GO" id="GO:0016740">
    <property type="term" value="F:transferase activity"/>
    <property type="evidence" value="ECO:0007669"/>
    <property type="project" value="UniProtKB-KW"/>
</dbReference>
<dbReference type="HOGENOM" id="CLU_009600_7_6_6"/>
<dbReference type="Pfam" id="PF01425">
    <property type="entry name" value="Amidase"/>
    <property type="match status" value="1"/>
</dbReference>
<gene>
    <name evidence="3" type="primary">gatA</name>
    <name evidence="3" type="ORF">A357_049</name>
</gene>
<reference evidence="3 4" key="1">
    <citation type="journal article" date="2012" name="Mol. Biol. Evol.">
        <title>Genome reduction and co-evolution between the primary and secondary bacterial symbionts of psyllids.</title>
        <authorList>
            <person name="Sloan D.B."/>
            <person name="Moran N.A."/>
        </authorList>
    </citation>
    <scope>NUCLEOTIDE SEQUENCE [LARGE SCALE GENOMIC DNA]</scope>
    <source>
        <strain evidence="3 4">PC</strain>
    </source>
</reference>
<dbReference type="PANTHER" id="PTHR11895">
    <property type="entry name" value="TRANSAMIDASE"/>
    <property type="match status" value="1"/>
</dbReference>
<feature type="domain" description="Amidase" evidence="2">
    <location>
        <begin position="25"/>
        <end position="436"/>
    </location>
</feature>
<evidence type="ECO:0000259" key="2">
    <source>
        <dbReference type="Pfam" id="PF01425"/>
    </source>
</evidence>
<dbReference type="STRING" id="1202540.A357_049"/>
<dbReference type="InterPro" id="IPR023631">
    <property type="entry name" value="Amidase_dom"/>
</dbReference>
<evidence type="ECO:0000313" key="4">
    <source>
        <dbReference type="Proteomes" id="UP000003935"/>
    </source>
</evidence>
<dbReference type="SUPFAM" id="SSF75304">
    <property type="entry name" value="Amidase signature (AS) enzymes"/>
    <property type="match status" value="1"/>
</dbReference>
<accession>J3TWH0</accession>
<sequence length="453" mass="52387">MNNLFKLGIKKIFLLIKNNKISYSEIVNICINNLLKINNKNYFLLKILKKESLKIAKQLDKKNFKEFIIPISIKNIYSIKNNLLSCNSKILKNNISSYNSSIVKIIKKYNLILISLDRLEEFCIGSSGTNNCEKIKNIYNKNFIPGGSSSGSAISVSSGCVVGSIGSDTGGSIRTPSSFLNLVGFKPTYGKISRNGMVPYSNSLDCCSIITNYSLDCKFLFNILSTKNIDLSSFKKYLDNKYIKVKIIVLLFDDLYYNYEYKKAFEKIIFNFKILNYTIMFKKIDLSILFYEYMILSSKEFYTNSCKFDGIKFGYKKNIFKNINDFTKLSRCFYNTCKNKILLGKQNFYLKNQKIKIDKKILNFFNELFINADFLIIPFFNNIKLKNINYSEYNDYITTFSNLIGYPSITIPACMVNHLPFSFNIIGELYSDNLMLELAIKYENCFLNNYVSI</sequence>
<dbReference type="KEGG" id="crv:A357_049"/>